<proteinExistence type="predicted"/>
<dbReference type="InterPro" id="IPR000387">
    <property type="entry name" value="Tyr_Pase_dom"/>
</dbReference>
<evidence type="ECO:0000313" key="3">
    <source>
        <dbReference type="EMBL" id="AYD39973.1"/>
    </source>
</evidence>
<keyword evidence="1" id="KW-0472">Membrane</keyword>
<keyword evidence="1" id="KW-1133">Transmembrane helix</keyword>
<dbReference type="InterPro" id="IPR048310">
    <property type="entry name" value="GxGYxYP_N_2nd"/>
</dbReference>
<dbReference type="InterPro" id="IPR038410">
    <property type="entry name" value="GxGYxYP_C_sf"/>
</dbReference>
<dbReference type="EMBL" id="CP032416">
    <property type="protein sequence ID" value="AYD39973.1"/>
    <property type="molecule type" value="Genomic_DNA"/>
</dbReference>
<accession>A0A386H354</accession>
<gene>
    <name evidence="3" type="ORF">D4Z93_05355</name>
</gene>
<dbReference type="AlphaFoldDB" id="A0A386H354"/>
<dbReference type="Pfam" id="PF14566">
    <property type="entry name" value="PTPlike_phytase"/>
    <property type="match status" value="1"/>
</dbReference>
<dbReference type="InterPro" id="IPR025832">
    <property type="entry name" value="GxGYxYP_C"/>
</dbReference>
<dbReference type="Pfam" id="PF14323">
    <property type="entry name" value="GxGYxYP_C"/>
    <property type="match status" value="1"/>
</dbReference>
<keyword evidence="1" id="KW-0812">Transmembrane</keyword>
<dbReference type="Gene3D" id="3.90.190.10">
    <property type="entry name" value="Protein tyrosine phosphatase superfamily"/>
    <property type="match status" value="1"/>
</dbReference>
<dbReference type="InterPro" id="IPR016130">
    <property type="entry name" value="Tyr_Pase_AS"/>
</dbReference>
<dbReference type="PANTHER" id="PTHR37321">
    <property type="entry name" value="EXPORTED PROTEIN-RELATED"/>
    <property type="match status" value="1"/>
</dbReference>
<feature type="transmembrane region" description="Helical" evidence="1">
    <location>
        <begin position="7"/>
        <end position="30"/>
    </location>
</feature>
<evidence type="ECO:0000259" key="2">
    <source>
        <dbReference type="PROSITE" id="PS50056"/>
    </source>
</evidence>
<dbReference type="InterPro" id="IPR029021">
    <property type="entry name" value="Prot-tyrosine_phosphatase-like"/>
</dbReference>
<keyword evidence="4" id="KW-1185">Reference proteome</keyword>
<dbReference type="PANTHER" id="PTHR37321:SF1">
    <property type="entry name" value="EXPORTED PROTEIN"/>
    <property type="match status" value="1"/>
</dbReference>
<dbReference type="InterPro" id="IPR048309">
    <property type="entry name" value="GxGYxYP_N_3rd"/>
</dbReference>
<dbReference type="Gene3D" id="3.20.20.490">
    <property type="entry name" value="GxGYxYP glycoside hydrolase, C-terminal domain"/>
    <property type="match status" value="1"/>
</dbReference>
<dbReference type="RefSeq" id="WP_119971045.1">
    <property type="nucleotide sequence ID" value="NZ_CP032416.1"/>
</dbReference>
<organism evidence="3 4">
    <name type="scientific">Clostridium fermenticellae</name>
    <dbReference type="NCBI Taxonomy" id="2068654"/>
    <lineage>
        <taxon>Bacteria</taxon>
        <taxon>Bacillati</taxon>
        <taxon>Bacillota</taxon>
        <taxon>Clostridia</taxon>
        <taxon>Eubacteriales</taxon>
        <taxon>Clostridiaceae</taxon>
        <taxon>Clostridium</taxon>
    </lineage>
</organism>
<reference evidence="3 4" key="1">
    <citation type="journal article" date="2019" name="Int. J. Syst. Evol. Microbiol.">
        <title>Clostridium fermenticellae sp. nov., isolated from the mud in a fermentation cellar for the production of the Chinese liquor, baijiu.</title>
        <authorList>
            <person name="Xu P.X."/>
            <person name="Chai L.J."/>
            <person name="Qiu T."/>
            <person name="Zhang X.J."/>
            <person name="Lu Z.M."/>
            <person name="Xiao C."/>
            <person name="Wang S.T."/>
            <person name="Shen C.H."/>
            <person name="Shi J.S."/>
            <person name="Xu Z.H."/>
        </authorList>
    </citation>
    <scope>NUCLEOTIDE SEQUENCE [LARGE SCALE GENOMIC DNA]</scope>
    <source>
        <strain evidence="3 4">JN500901</strain>
    </source>
</reference>
<dbReference type="OrthoDB" id="3799094at2"/>
<dbReference type="KEGG" id="cfer:D4Z93_05355"/>
<feature type="domain" description="Tyrosine specific protein phosphatases" evidence="2">
    <location>
        <begin position="205"/>
        <end position="254"/>
    </location>
</feature>
<dbReference type="Gene3D" id="3.30.70.1690">
    <property type="match status" value="1"/>
</dbReference>
<evidence type="ECO:0000313" key="4">
    <source>
        <dbReference type="Proteomes" id="UP000266301"/>
    </source>
</evidence>
<dbReference type="InterPro" id="IPR032626">
    <property type="entry name" value="GxGYxYP_N_1st"/>
</dbReference>
<dbReference type="PROSITE" id="PS00383">
    <property type="entry name" value="TYR_PHOSPHATASE_1"/>
    <property type="match status" value="1"/>
</dbReference>
<dbReference type="SUPFAM" id="SSF52799">
    <property type="entry name" value="(Phosphotyrosine protein) phosphatases II"/>
    <property type="match status" value="1"/>
</dbReference>
<dbReference type="SMART" id="SM01301">
    <property type="entry name" value="PTPlike_phytase"/>
    <property type="match status" value="1"/>
</dbReference>
<dbReference type="Pfam" id="PF20958">
    <property type="entry name" value="GxGYxYP_N_3rd"/>
    <property type="match status" value="1"/>
</dbReference>
<dbReference type="Proteomes" id="UP000266301">
    <property type="component" value="Chromosome"/>
</dbReference>
<sequence>MNKRIRVFIYSVVTFILVGIISLSLLSGAAPLETFNRKKDVNLSLELFAGKNILQGKFRKTSDLSAVEDKNLNLKGLNELNISGSKQFDVSTLPILVKGIGTSLPVTVVDLRQESHGFVNEFSVSWVGEKNNANVGLTRKQVLAEEAKNLKSIKLNEPLTFYNHPKNTIIPTKVQDEDKLVKSNNLSYKRITVRDGGIPEDDMVDYFVKFAKEQSKNSWLHFHCKQGMGRTGTFMIMYDMMKNCNEVSAEDIIKRELALGNYDEEQVKSFKNNERMNFLQKFYDYCKENSNSFDVKWSKWKGSKNTTTTSSIVLNNKTQKISGYVKNPILPEKLYVISQDLMTNAEKTMIASLQGIVNGHTTSQIYTLSSSQPDYGVWLSDLNNNYKIPYEKIQDPWQLLKIYKDKIDGYILYSNKNSKDPSINNACSLASLNNSIVVDESIESKVINNGITKINGDCRNTDQNWAYNNLWNKGLNHSTVIQISPDKAAPLRDYAIMSKSLVFYEDSINKTALREKVFLSMEGNSVCMGWGPDEFINVSIASKCGTSLVAADWSYNLTVLSAFPLQDIVIKPDSMLSQKGNFHYVTFIMSDGDNQQWNLGSNYTSDKWYGYSNRDKLSLGWSMSPSIYYLAPTVFKMYYDSISNEDKYNNFIVAPSGNGYMYPSKFKRSKLNTYINVLNDYMKRSGERYISVIDDMSFNNVDLWNKFTQKSNIDGIFYLDYKKHDNFKGQIVWSNNKPIVSCRDLLWDNIESEDELVKKINSRVDSGEVNESNSKAYTFVYVHVWSKSTENVNYVINKLKANPNVKVVTPEVFMKLIKDSVKH</sequence>
<dbReference type="Pfam" id="PF16216">
    <property type="entry name" value="GxGYxYP_N"/>
    <property type="match status" value="1"/>
</dbReference>
<name>A0A386H354_9CLOT</name>
<dbReference type="Pfam" id="PF20957">
    <property type="entry name" value="GxGYxYP_N_2nd"/>
    <property type="match status" value="1"/>
</dbReference>
<evidence type="ECO:0000256" key="1">
    <source>
        <dbReference type="SAM" id="Phobius"/>
    </source>
</evidence>
<dbReference type="PROSITE" id="PS50056">
    <property type="entry name" value="TYR_PHOSPHATASE_2"/>
    <property type="match status" value="1"/>
</dbReference>
<protein>
    <recommendedName>
        <fullName evidence="2">Tyrosine specific protein phosphatases domain-containing protein</fullName>
    </recommendedName>
</protein>